<gene>
    <name evidence="3" type="primary">hxlB</name>
    <name evidence="3" type="ORF">Q5741_04450</name>
</gene>
<dbReference type="PANTHER" id="PTHR43443">
    <property type="entry name" value="3-HEXULOSE-6-PHOSPHATE ISOMERASE"/>
    <property type="match status" value="1"/>
</dbReference>
<organism evidence="3 4">
    <name type="scientific">Paenibacillus lacisoli</name>
    <dbReference type="NCBI Taxonomy" id="3064525"/>
    <lineage>
        <taxon>Bacteria</taxon>
        <taxon>Bacillati</taxon>
        <taxon>Bacillota</taxon>
        <taxon>Bacilli</taxon>
        <taxon>Bacillales</taxon>
        <taxon>Paenibacillaceae</taxon>
        <taxon>Paenibacillus</taxon>
    </lineage>
</organism>
<dbReference type="InterPro" id="IPR046348">
    <property type="entry name" value="SIS_dom_sf"/>
</dbReference>
<evidence type="ECO:0000313" key="4">
    <source>
        <dbReference type="Proteomes" id="UP001240171"/>
    </source>
</evidence>
<dbReference type="EMBL" id="JAUQTB010000002">
    <property type="protein sequence ID" value="MDO7905661.1"/>
    <property type="molecule type" value="Genomic_DNA"/>
</dbReference>
<dbReference type="Gene3D" id="3.40.50.10490">
    <property type="entry name" value="Glucose-6-phosphate isomerase like protein, domain 1"/>
    <property type="match status" value="1"/>
</dbReference>
<keyword evidence="3" id="KW-0413">Isomerase</keyword>
<name>A0ABT9C8S5_9BACL</name>
<dbReference type="SUPFAM" id="SSF53697">
    <property type="entry name" value="SIS domain"/>
    <property type="match status" value="1"/>
</dbReference>
<dbReference type="PROSITE" id="PS51464">
    <property type="entry name" value="SIS"/>
    <property type="match status" value="1"/>
</dbReference>
<protein>
    <submittedName>
        <fullName evidence="3">6-phospho-3-hexuloisomerase</fullName>
        <ecNumber evidence="3">5.3.1.27</ecNumber>
    </submittedName>
</protein>
<dbReference type="InterPro" id="IPR001347">
    <property type="entry name" value="SIS_dom"/>
</dbReference>
<dbReference type="RefSeq" id="WP_305022865.1">
    <property type="nucleotide sequence ID" value="NZ_JAUQTB010000002.1"/>
</dbReference>
<dbReference type="Pfam" id="PF01380">
    <property type="entry name" value="SIS"/>
    <property type="match status" value="1"/>
</dbReference>
<evidence type="ECO:0000313" key="3">
    <source>
        <dbReference type="EMBL" id="MDO7905661.1"/>
    </source>
</evidence>
<dbReference type="EC" id="5.3.1.27" evidence="3"/>
<keyword evidence="4" id="KW-1185">Reference proteome</keyword>
<feature type="domain" description="SIS" evidence="2">
    <location>
        <begin position="29"/>
        <end position="172"/>
    </location>
</feature>
<dbReference type="GO" id="GO:0043800">
    <property type="term" value="F:6-phospho-3-hexuloisomerase activity"/>
    <property type="evidence" value="ECO:0007669"/>
    <property type="project" value="UniProtKB-EC"/>
</dbReference>
<reference evidence="3 4" key="1">
    <citation type="submission" date="2023-07" db="EMBL/GenBank/DDBJ databases">
        <title>Paenibacillus sp. JX-17 nov. isolated from soil.</title>
        <authorList>
            <person name="Wan Y."/>
            <person name="Liu B."/>
        </authorList>
    </citation>
    <scope>NUCLEOTIDE SEQUENCE [LARGE SCALE GENOMIC DNA]</scope>
    <source>
        <strain evidence="3 4">JX-17</strain>
    </source>
</reference>
<dbReference type="Proteomes" id="UP001240171">
    <property type="component" value="Unassembled WGS sequence"/>
</dbReference>
<dbReference type="CDD" id="cd05005">
    <property type="entry name" value="SIS_PHI"/>
    <property type="match status" value="1"/>
</dbReference>
<comment type="caution">
    <text evidence="3">The sequence shown here is derived from an EMBL/GenBank/DDBJ whole genome shotgun (WGS) entry which is preliminary data.</text>
</comment>
<sequence>MNSIDFADIVLKELQATLTKVSSEETGKLASAILEADSIFVAGAGRSGLMGKAFAMRLMHMGLDSYVVGETITAGITSQGLLILCSGSGETKSLLAMAEKAKAIGAKVALLTIVPDSAIGRIADLIVSIPAATKEGGHGGSQSVQPMGSLFEQSLLLLLDALILDLMSQKKLTSGTMFGKHANLE</sequence>
<accession>A0ABT9C8S5</accession>
<proteinExistence type="inferred from homology"/>
<dbReference type="PANTHER" id="PTHR43443:SF1">
    <property type="entry name" value="3-HEXULOSE-6-PHOSPHATE ISOMERASE"/>
    <property type="match status" value="1"/>
</dbReference>
<evidence type="ECO:0000256" key="1">
    <source>
        <dbReference type="ARBA" id="ARBA00009235"/>
    </source>
</evidence>
<dbReference type="NCBIfam" id="TIGR03127">
    <property type="entry name" value="RuMP_HxlB"/>
    <property type="match status" value="1"/>
</dbReference>
<evidence type="ECO:0000259" key="2">
    <source>
        <dbReference type="PROSITE" id="PS51464"/>
    </source>
</evidence>
<comment type="similarity">
    <text evidence="1">Belongs to the SIS family. PHI subfamily.</text>
</comment>
<dbReference type="InterPro" id="IPR017552">
    <property type="entry name" value="PHI/rmpB"/>
</dbReference>